<accession>C4IK76</accession>
<protein>
    <submittedName>
        <fullName evidence="1">Uncharacterized protein</fullName>
    </submittedName>
</protein>
<dbReference type="Proteomes" id="UP000003081">
    <property type="component" value="Unassembled WGS sequence"/>
</dbReference>
<gene>
    <name evidence="1" type="ORF">CLP_1258</name>
</gene>
<proteinExistence type="predicted"/>
<reference evidence="1 2" key="1">
    <citation type="submission" date="2009-08" db="EMBL/GenBank/DDBJ databases">
        <authorList>
            <person name="Shrivastava S."/>
            <person name="Brinkac L.B."/>
            <person name="Brown J.L."/>
            <person name="Bruce D.B."/>
            <person name="Detter C."/>
            <person name="Green L.D."/>
            <person name="Munk C.A."/>
            <person name="Rogers Y.C."/>
            <person name="Tapia R."/>
            <person name="Sims D.R."/>
            <person name="Smith L.A."/>
            <person name="Smith T.J."/>
            <person name="Sutton G."/>
            <person name="Brettin T."/>
        </authorList>
    </citation>
    <scope>NUCLEOTIDE SEQUENCE [LARGE SCALE GENOMIC DNA]</scope>
    <source>
        <strain evidence="2">E4 str. BoNT E BL5262</strain>
    </source>
</reference>
<organism evidence="1 2">
    <name type="scientific">Clostridium butyricum E4 str. BoNT E BL5262</name>
    <dbReference type="NCBI Taxonomy" id="632245"/>
    <lineage>
        <taxon>Bacteria</taxon>
        <taxon>Bacillati</taxon>
        <taxon>Bacillota</taxon>
        <taxon>Clostridia</taxon>
        <taxon>Eubacteriales</taxon>
        <taxon>Clostridiaceae</taxon>
        <taxon>Clostridium</taxon>
    </lineage>
</organism>
<name>C4IK76_CLOBU</name>
<dbReference type="AlphaFoldDB" id="C4IK76"/>
<dbReference type="EMBL" id="ACOM01000005">
    <property type="protein sequence ID" value="EEP54481.1"/>
    <property type="molecule type" value="Genomic_DNA"/>
</dbReference>
<comment type="caution">
    <text evidence="1">The sequence shown here is derived from an EMBL/GenBank/DDBJ whole genome shotgun (WGS) entry which is preliminary data.</text>
</comment>
<evidence type="ECO:0000313" key="2">
    <source>
        <dbReference type="Proteomes" id="UP000003081"/>
    </source>
</evidence>
<dbReference type="HOGENOM" id="CLU_3231659_0_0_9"/>
<keyword evidence="2" id="KW-1185">Reference proteome</keyword>
<evidence type="ECO:0000313" key="1">
    <source>
        <dbReference type="EMBL" id="EEP54481.1"/>
    </source>
</evidence>
<sequence>MSIYQNIYFLIKFIYMENELGDFIQYLQDFELKLTRNREIIIV</sequence>